<dbReference type="CDD" id="cd01863">
    <property type="entry name" value="Rab18"/>
    <property type="match status" value="1"/>
</dbReference>
<evidence type="ECO:0000313" key="4">
    <source>
        <dbReference type="Proteomes" id="UP000818624"/>
    </source>
</evidence>
<proteinExistence type="predicted"/>
<dbReference type="InterPro" id="IPR050227">
    <property type="entry name" value="Rab"/>
</dbReference>
<evidence type="ECO:0008006" key="5">
    <source>
        <dbReference type="Google" id="ProtNLM"/>
    </source>
</evidence>
<gene>
    <name evidence="3" type="ORF">GLX27_002515</name>
</gene>
<dbReference type="PROSITE" id="PS51419">
    <property type="entry name" value="RAB"/>
    <property type="match status" value="1"/>
</dbReference>
<protein>
    <recommendedName>
        <fullName evidence="5">Ras-related protein Rab-18</fullName>
    </recommendedName>
</protein>
<dbReference type="InterPro" id="IPR005225">
    <property type="entry name" value="Small_GTP-bd"/>
</dbReference>
<evidence type="ECO:0000256" key="2">
    <source>
        <dbReference type="ARBA" id="ARBA00023134"/>
    </source>
</evidence>
<reference evidence="3 4" key="1">
    <citation type="journal article" date="2020" name="Elife">
        <title>Loss of centromere function drives karyotype evolution in closely related Malassezia species.</title>
        <authorList>
            <person name="Sankaranarayanan S.R."/>
            <person name="Ianiri G."/>
            <person name="Coelho M.A."/>
            <person name="Reza M.H."/>
            <person name="Thimmappa B.C."/>
            <person name="Ganguly P."/>
            <person name="Vadnala R.N."/>
            <person name="Sun S."/>
            <person name="Siddharthan R."/>
            <person name="Tellgren-Roth C."/>
            <person name="Dawson T.L."/>
            <person name="Heitman J."/>
            <person name="Sanyal K."/>
        </authorList>
    </citation>
    <scope>NUCLEOTIDE SEQUENCE [LARGE SCALE GENOMIC DNA]</scope>
    <source>
        <strain evidence="3">CBS14141</strain>
    </source>
</reference>
<keyword evidence="2" id="KW-0342">GTP-binding</keyword>
<keyword evidence="1" id="KW-0547">Nucleotide-binding</keyword>
<dbReference type="InterPro" id="IPR001806">
    <property type="entry name" value="Small_GTPase"/>
</dbReference>
<dbReference type="InterPro" id="IPR027417">
    <property type="entry name" value="P-loop_NTPase"/>
</dbReference>
<dbReference type="Gene3D" id="3.40.50.300">
    <property type="entry name" value="P-loop containing nucleotide triphosphate hydrolases"/>
    <property type="match status" value="1"/>
</dbReference>
<dbReference type="SMART" id="SM00174">
    <property type="entry name" value="RHO"/>
    <property type="match status" value="1"/>
</dbReference>
<dbReference type="SMART" id="SM00175">
    <property type="entry name" value="RAB"/>
    <property type="match status" value="1"/>
</dbReference>
<dbReference type="NCBIfam" id="TIGR00231">
    <property type="entry name" value="small_GTP"/>
    <property type="match status" value="1"/>
</dbReference>
<keyword evidence="4" id="KW-1185">Reference proteome</keyword>
<dbReference type="PROSITE" id="PS51421">
    <property type="entry name" value="RAS"/>
    <property type="match status" value="1"/>
</dbReference>
<dbReference type="EMBL" id="CP046235">
    <property type="protein sequence ID" value="WFD47852.1"/>
    <property type="molecule type" value="Genomic_DNA"/>
</dbReference>
<accession>A0ABY8ESJ7</accession>
<dbReference type="PRINTS" id="PR00449">
    <property type="entry name" value="RASTRNSFRMNG"/>
</dbReference>
<dbReference type="Proteomes" id="UP000818624">
    <property type="component" value="Chromosome 2"/>
</dbReference>
<dbReference type="PANTHER" id="PTHR47977">
    <property type="entry name" value="RAS-RELATED PROTEIN RAB"/>
    <property type="match status" value="1"/>
</dbReference>
<name>A0ABY8ESJ7_MALFU</name>
<dbReference type="SMART" id="SM00173">
    <property type="entry name" value="RAS"/>
    <property type="match status" value="1"/>
</dbReference>
<dbReference type="Pfam" id="PF00071">
    <property type="entry name" value="Ras"/>
    <property type="match status" value="1"/>
</dbReference>
<evidence type="ECO:0000313" key="3">
    <source>
        <dbReference type="EMBL" id="WFD47852.1"/>
    </source>
</evidence>
<evidence type="ECO:0000256" key="1">
    <source>
        <dbReference type="ARBA" id="ARBA00022741"/>
    </source>
</evidence>
<organism evidence="3 4">
    <name type="scientific">Malassezia furfur</name>
    <name type="common">Pityriasis versicolor infection agent</name>
    <name type="synonym">Pityrosporum furfur</name>
    <dbReference type="NCBI Taxonomy" id="55194"/>
    <lineage>
        <taxon>Eukaryota</taxon>
        <taxon>Fungi</taxon>
        <taxon>Dikarya</taxon>
        <taxon>Basidiomycota</taxon>
        <taxon>Ustilaginomycotina</taxon>
        <taxon>Malasseziomycetes</taxon>
        <taxon>Malasseziales</taxon>
        <taxon>Malasseziaceae</taxon>
        <taxon>Malassezia</taxon>
    </lineage>
</organism>
<sequence length="223" mass="24596">MEPATSAELPTLKILLIGSSGVGKSSLVRRYTEDEFLDDDQATIGVDYKMKSIYVHGKWFKLSIWDTAGQERYRTLTSSYYRGAQGVILVYDVTSEDSFAALPSWYKELEMFTGKESPIKLLIGNKTDQESARNVTTEQGREWAQEHDCLFAECSAKENIHVQKAFEELVQGIASTPSLWQDVGPGVRRPGDRIPGGAPNAPGTISLSQASSYVTAAQERCGC</sequence>
<dbReference type="SMART" id="SM00176">
    <property type="entry name" value="RAN"/>
    <property type="match status" value="1"/>
</dbReference>
<dbReference type="SUPFAM" id="SSF52540">
    <property type="entry name" value="P-loop containing nucleoside triphosphate hydrolases"/>
    <property type="match status" value="1"/>
</dbReference>